<keyword evidence="2" id="KW-1185">Reference proteome</keyword>
<comment type="caution">
    <text evidence="1">The sequence shown here is derived from an EMBL/GenBank/DDBJ whole genome shotgun (WGS) entry which is preliminary data.</text>
</comment>
<dbReference type="EMBL" id="JRHC01000001">
    <property type="protein sequence ID" value="KJF44880.1"/>
    <property type="molecule type" value="Genomic_DNA"/>
</dbReference>
<evidence type="ECO:0000313" key="1">
    <source>
        <dbReference type="EMBL" id="KJF44880.1"/>
    </source>
</evidence>
<reference evidence="1 2" key="1">
    <citation type="submission" date="2014-09" db="EMBL/GenBank/DDBJ databases">
        <title>Draft Genome Sequence of Draconibacterium sp. JN14CK-3.</title>
        <authorList>
            <person name="Dong C."/>
            <person name="Lai Q."/>
            <person name="Shao Z."/>
        </authorList>
    </citation>
    <scope>NUCLEOTIDE SEQUENCE [LARGE SCALE GENOMIC DNA]</scope>
    <source>
        <strain evidence="1 2">JN14CK-3</strain>
    </source>
</reference>
<dbReference type="Proteomes" id="UP000032544">
    <property type="component" value="Unassembled WGS sequence"/>
</dbReference>
<organism evidence="1 2">
    <name type="scientific">Draconibacterium sediminis</name>
    <dbReference type="NCBI Taxonomy" id="1544798"/>
    <lineage>
        <taxon>Bacteria</taxon>
        <taxon>Pseudomonadati</taxon>
        <taxon>Bacteroidota</taxon>
        <taxon>Bacteroidia</taxon>
        <taxon>Marinilabiliales</taxon>
        <taxon>Prolixibacteraceae</taxon>
        <taxon>Draconibacterium</taxon>
    </lineage>
</organism>
<dbReference type="STRING" id="1544798.LH29_05450"/>
<protein>
    <submittedName>
        <fullName evidence="1">Uncharacterized protein</fullName>
    </submittedName>
</protein>
<dbReference type="RefSeq" id="WP_045026407.1">
    <property type="nucleotide sequence ID" value="NZ_JRHC01000001.1"/>
</dbReference>
<accession>A0A0D8JD33</accession>
<dbReference type="AlphaFoldDB" id="A0A0D8JD33"/>
<gene>
    <name evidence="1" type="ORF">LH29_05450</name>
</gene>
<sequence>MMLIIRLNCRNHRSDYSNIEICGQKKQAEKNNALERALPMLMYNDLSTESADSKMKLDTTKRGTTAAKESTSRKVLTKPLLAEIKRNFSNRFQYT</sequence>
<proteinExistence type="predicted"/>
<evidence type="ECO:0000313" key="2">
    <source>
        <dbReference type="Proteomes" id="UP000032544"/>
    </source>
</evidence>
<name>A0A0D8JD33_9BACT</name>